<keyword evidence="5" id="KW-0804">Transcription</keyword>
<evidence type="ECO:0000256" key="4">
    <source>
        <dbReference type="ARBA" id="ARBA00023015"/>
    </source>
</evidence>
<evidence type="ECO:0000256" key="6">
    <source>
        <dbReference type="ARBA" id="ARBA00023242"/>
    </source>
</evidence>
<evidence type="ECO:0000313" key="9">
    <source>
        <dbReference type="EMBL" id="PWN28716.1"/>
    </source>
</evidence>
<comment type="subcellular location">
    <subcellularLocation>
        <location evidence="1">Nucleus</location>
    </subcellularLocation>
</comment>
<dbReference type="GeneID" id="37029929"/>
<dbReference type="OrthoDB" id="10681129at2759"/>
<name>A0A316UTT9_9BASI</name>
<feature type="region of interest" description="Disordered" evidence="8">
    <location>
        <begin position="43"/>
        <end position="89"/>
    </location>
</feature>
<dbReference type="RefSeq" id="XP_025363328.1">
    <property type="nucleotide sequence ID" value="XM_025508106.1"/>
</dbReference>
<dbReference type="Pfam" id="PF10018">
    <property type="entry name" value="Med4"/>
    <property type="match status" value="1"/>
</dbReference>
<dbReference type="EMBL" id="KZ819664">
    <property type="protein sequence ID" value="PWN28716.1"/>
    <property type="molecule type" value="Genomic_DNA"/>
</dbReference>
<evidence type="ECO:0000256" key="5">
    <source>
        <dbReference type="ARBA" id="ARBA00023163"/>
    </source>
</evidence>
<feature type="region of interest" description="Disordered" evidence="8">
    <location>
        <begin position="237"/>
        <end position="283"/>
    </location>
</feature>
<evidence type="ECO:0000256" key="8">
    <source>
        <dbReference type="SAM" id="MobiDB-lite"/>
    </source>
</evidence>
<feature type="region of interest" description="Disordered" evidence="8">
    <location>
        <begin position="426"/>
        <end position="503"/>
    </location>
</feature>
<proteinExistence type="inferred from homology"/>
<dbReference type="STRING" id="1569628.A0A316UTT9"/>
<keyword evidence="6" id="KW-0539">Nucleus</keyword>
<dbReference type="PANTHER" id="PTHR23107:SF0">
    <property type="entry name" value="IP09280P"/>
    <property type="match status" value="1"/>
</dbReference>
<evidence type="ECO:0000256" key="2">
    <source>
        <dbReference type="ARBA" id="ARBA00009626"/>
    </source>
</evidence>
<dbReference type="InterPro" id="IPR019258">
    <property type="entry name" value="Mediator_Med4"/>
</dbReference>
<feature type="compositionally biased region" description="Basic and acidic residues" evidence="8">
    <location>
        <begin position="447"/>
        <end position="461"/>
    </location>
</feature>
<comment type="similarity">
    <text evidence="2">Belongs to the Mediator complex subunit 4 family.</text>
</comment>
<keyword evidence="10" id="KW-1185">Reference proteome</keyword>
<evidence type="ECO:0000313" key="10">
    <source>
        <dbReference type="Proteomes" id="UP000245884"/>
    </source>
</evidence>
<feature type="region of interest" description="Disordered" evidence="8">
    <location>
        <begin position="518"/>
        <end position="549"/>
    </location>
</feature>
<dbReference type="GO" id="GO:0045944">
    <property type="term" value="P:positive regulation of transcription by RNA polymerase II"/>
    <property type="evidence" value="ECO:0007669"/>
    <property type="project" value="TreeGrafter"/>
</dbReference>
<feature type="compositionally biased region" description="Basic and acidic residues" evidence="8">
    <location>
        <begin position="620"/>
        <end position="638"/>
    </location>
</feature>
<sequence>MSRSKEGQSGAASSSGEDDVLDPHLVRSILPRLQRIVGMLQQAAKDGQSLSTPIAKEGGAESKLEDNGSATSRAKAEPEAATSSTGPSIALGAVSEDDHSLYDFLFSSSSAAPGDAASSSTPTELSLSLLREARELRDVYRKAEKACRGMEGAKWGIEEQTVAIRQLEGMRAEERRKARFEATTTAAETAAQMIPAKRVRGSEEADHGRPMGAELLLHFRLSSQIVQALLTSLQSSFSGSALPPDPIPRPGKQSRSIHRGIRQDDEHDDELEEPPSSLASLPIWSGSSASSSITPATLLPSLIMVHASLDEALLRARTHRANTVRIASLSEEVGRLRRARRERVRKLRDAAGELRELLARGAGHAGRVGEKEAQSGKGGQVQSGFRLVNRADVLAYAAELARTTSAPPGWGGAAAILAKEKVGETGAAVPTAQGQDGQAGEQTGEDTSMRDVAEGDNKNGEAHPSSSATPAESATPATTFGQQQSQQQQQQQQQQPPQPAGGSSSLLLLALAEQQNREAAANGSASQAPLVDPAASTSSAPYTLPFPSDADMRRGLMGVAMLTDMARLGEAAEGRGEGQADSAMSGLLPSWKEWGRLKREEEEVMRQSQRAQEGQQQQREPQERRHETVRRPAEHVHSQDAGGFGLDL</sequence>
<dbReference type="Proteomes" id="UP000245884">
    <property type="component" value="Unassembled WGS sequence"/>
</dbReference>
<feature type="region of interest" description="Disordered" evidence="8">
    <location>
        <begin position="599"/>
        <end position="648"/>
    </location>
</feature>
<dbReference type="GO" id="GO:0016592">
    <property type="term" value="C:mediator complex"/>
    <property type="evidence" value="ECO:0007669"/>
    <property type="project" value="InterPro"/>
</dbReference>
<gene>
    <name evidence="9" type="ORF">BDZ90DRAFT_258805</name>
</gene>
<feature type="region of interest" description="Disordered" evidence="8">
    <location>
        <begin position="1"/>
        <end position="23"/>
    </location>
</feature>
<evidence type="ECO:0000256" key="1">
    <source>
        <dbReference type="ARBA" id="ARBA00004123"/>
    </source>
</evidence>
<dbReference type="PANTHER" id="PTHR23107">
    <property type="entry name" value="SYNOVIAL SARCOMA ASSOCIATED SS18 PROTEIN"/>
    <property type="match status" value="1"/>
</dbReference>
<feature type="compositionally biased region" description="Low complexity" evidence="8">
    <location>
        <begin position="606"/>
        <end position="619"/>
    </location>
</feature>
<accession>A0A316UTT9</accession>
<feature type="compositionally biased region" description="Low complexity" evidence="8">
    <location>
        <begin position="464"/>
        <end position="503"/>
    </location>
</feature>
<organism evidence="9 10">
    <name type="scientific">Jaminaea rosea</name>
    <dbReference type="NCBI Taxonomy" id="1569628"/>
    <lineage>
        <taxon>Eukaryota</taxon>
        <taxon>Fungi</taxon>
        <taxon>Dikarya</taxon>
        <taxon>Basidiomycota</taxon>
        <taxon>Ustilaginomycotina</taxon>
        <taxon>Exobasidiomycetes</taxon>
        <taxon>Microstromatales</taxon>
        <taxon>Microstromatales incertae sedis</taxon>
        <taxon>Jaminaea</taxon>
    </lineage>
</organism>
<dbReference type="GO" id="GO:0003713">
    <property type="term" value="F:transcription coactivator activity"/>
    <property type="evidence" value="ECO:0007669"/>
    <property type="project" value="TreeGrafter"/>
</dbReference>
<evidence type="ECO:0000256" key="7">
    <source>
        <dbReference type="ARBA" id="ARBA00031257"/>
    </source>
</evidence>
<evidence type="ECO:0000256" key="3">
    <source>
        <dbReference type="ARBA" id="ARBA00020629"/>
    </source>
</evidence>
<dbReference type="AlphaFoldDB" id="A0A316UTT9"/>
<keyword evidence="4" id="KW-0805">Transcription regulation</keyword>
<protein>
    <recommendedName>
        <fullName evidence="3">Mediator of RNA polymerase II transcription subunit 4</fullName>
    </recommendedName>
    <alternativeName>
        <fullName evidence="7">Mediator complex subunit 4</fullName>
    </alternativeName>
</protein>
<reference evidence="9 10" key="1">
    <citation type="journal article" date="2018" name="Mol. Biol. Evol.">
        <title>Broad Genomic Sampling Reveals a Smut Pathogenic Ancestry of the Fungal Clade Ustilaginomycotina.</title>
        <authorList>
            <person name="Kijpornyongpan T."/>
            <person name="Mondo S.J."/>
            <person name="Barry K."/>
            <person name="Sandor L."/>
            <person name="Lee J."/>
            <person name="Lipzen A."/>
            <person name="Pangilinan J."/>
            <person name="LaButti K."/>
            <person name="Hainaut M."/>
            <person name="Henrissat B."/>
            <person name="Grigoriev I.V."/>
            <person name="Spatafora J.W."/>
            <person name="Aime M.C."/>
        </authorList>
    </citation>
    <scope>NUCLEOTIDE SEQUENCE [LARGE SCALE GENOMIC DNA]</scope>
    <source>
        <strain evidence="9 10">MCA 5214</strain>
    </source>
</reference>